<dbReference type="STRING" id="67344.SAMN05216505_116103"/>
<dbReference type="EMBL" id="FMZK01000016">
    <property type="protein sequence ID" value="SDE07833.1"/>
    <property type="molecule type" value="Genomic_DNA"/>
</dbReference>
<sequence>MKYKNEAEIMHALGIDTWRHLSKEKMVRFAAMMPDMDTEVAMKIVEQFPEFRKFAADAFGAIEKAHEATLADGRHSLDQVYQALRQNREIFERELRRDNLTWEQRKHLLELIQETARLASQKDTEHKRHVGGLLKKTMVGVGSALALGVVFVGGRILAQGREEPDDSGES</sequence>
<dbReference type="RefSeq" id="WP_055571669.1">
    <property type="nucleotide sequence ID" value="NZ_FMZK01000016.1"/>
</dbReference>
<accession>A0A1G6ZZN3</accession>
<protein>
    <submittedName>
        <fullName evidence="2">Uncharacterized protein</fullName>
    </submittedName>
</protein>
<proteinExistence type="predicted"/>
<feature type="transmembrane region" description="Helical" evidence="1">
    <location>
        <begin position="137"/>
        <end position="158"/>
    </location>
</feature>
<keyword evidence="1" id="KW-0812">Transmembrane</keyword>
<reference evidence="3" key="1">
    <citation type="submission" date="2016-10" db="EMBL/GenBank/DDBJ databases">
        <authorList>
            <person name="Varghese N."/>
            <person name="Submissions S."/>
        </authorList>
    </citation>
    <scope>NUCLEOTIDE SEQUENCE [LARGE SCALE GENOMIC DNA]</scope>
    <source>
        <strain evidence="3">CGMCC 4.3504</strain>
    </source>
</reference>
<evidence type="ECO:0000313" key="3">
    <source>
        <dbReference type="Proteomes" id="UP000182100"/>
    </source>
</evidence>
<gene>
    <name evidence="2" type="ORF">SAMN05216505_116103</name>
</gene>
<keyword evidence="1" id="KW-1133">Transmembrane helix</keyword>
<name>A0A1G6ZZN3_9ACTN</name>
<evidence type="ECO:0000313" key="2">
    <source>
        <dbReference type="EMBL" id="SDE07833.1"/>
    </source>
</evidence>
<dbReference type="AlphaFoldDB" id="A0A1G6ZZN3"/>
<keyword evidence="3" id="KW-1185">Reference proteome</keyword>
<organism evidence="2 3">
    <name type="scientific">Streptomyces prasinopilosus</name>
    <dbReference type="NCBI Taxonomy" id="67344"/>
    <lineage>
        <taxon>Bacteria</taxon>
        <taxon>Bacillati</taxon>
        <taxon>Actinomycetota</taxon>
        <taxon>Actinomycetes</taxon>
        <taxon>Kitasatosporales</taxon>
        <taxon>Streptomycetaceae</taxon>
        <taxon>Streptomyces</taxon>
    </lineage>
</organism>
<evidence type="ECO:0000256" key="1">
    <source>
        <dbReference type="SAM" id="Phobius"/>
    </source>
</evidence>
<keyword evidence="1" id="KW-0472">Membrane</keyword>
<dbReference type="Proteomes" id="UP000182100">
    <property type="component" value="Unassembled WGS sequence"/>
</dbReference>